<dbReference type="PANTHER" id="PTHR34075:SF5">
    <property type="entry name" value="BLR3430 PROTEIN"/>
    <property type="match status" value="1"/>
</dbReference>
<dbReference type="HOGENOM" id="CLU_119412_1_0_5"/>
<dbReference type="Pfam" id="PF12172">
    <property type="entry name" value="zf-ChsH2"/>
    <property type="match status" value="1"/>
</dbReference>
<dbReference type="InterPro" id="IPR052513">
    <property type="entry name" value="Thioester_dehydratase-like"/>
</dbReference>
<proteinExistence type="predicted"/>
<keyword evidence="4" id="KW-1185">Reference proteome</keyword>
<feature type="domain" description="ChsH2 rubredoxin-like zinc ribbon" evidence="2">
    <location>
        <begin position="20"/>
        <end position="52"/>
    </location>
</feature>
<dbReference type="KEGG" id="ocg:OCA5_c29680"/>
<dbReference type="AlphaFoldDB" id="F8BYC4"/>
<dbReference type="RefSeq" id="WP_013913329.1">
    <property type="nucleotide sequence ID" value="NC_011386.1"/>
</dbReference>
<evidence type="ECO:0000259" key="2">
    <source>
        <dbReference type="Pfam" id="PF12172"/>
    </source>
</evidence>
<protein>
    <recommendedName>
        <fullName evidence="5">Zn-ribbon domain-containing OB-fold protein</fullName>
    </recommendedName>
</protein>
<dbReference type="STRING" id="504832.OCA5_c29680"/>
<evidence type="ECO:0008006" key="5">
    <source>
        <dbReference type="Google" id="ProtNLM"/>
    </source>
</evidence>
<dbReference type="InterPro" id="IPR012340">
    <property type="entry name" value="NA-bd_OB-fold"/>
</dbReference>
<dbReference type="Pfam" id="PF01796">
    <property type="entry name" value="OB_ChsH2_C"/>
    <property type="match status" value="1"/>
</dbReference>
<evidence type="ECO:0000313" key="4">
    <source>
        <dbReference type="Proteomes" id="UP000007730"/>
    </source>
</evidence>
<feature type="domain" description="ChsH2 C-terminal OB-fold" evidence="1">
    <location>
        <begin position="57"/>
        <end position="114"/>
    </location>
</feature>
<reference evidence="3 4" key="1">
    <citation type="journal article" date="2011" name="J. Bacteriol.">
        <title>Complete genome sequences of the chemolithoautotrophic Oligotropha carboxidovorans strains OM4 and OM5.</title>
        <authorList>
            <person name="Volland S."/>
            <person name="Rachinger M."/>
            <person name="Strittmatter A."/>
            <person name="Daniel R."/>
            <person name="Gottschalk G."/>
            <person name="Meyer O."/>
        </authorList>
    </citation>
    <scope>NUCLEOTIDE SEQUENCE [LARGE SCALE GENOMIC DNA]</scope>
    <source>
        <strain evidence="4">ATCC 49405 / DSM 1227 / KCTC 32145 / OM5</strain>
    </source>
</reference>
<gene>
    <name evidence="3" type="ordered locus">OCA5_c29680</name>
</gene>
<dbReference type="EMBL" id="CP002826">
    <property type="protein sequence ID" value="AEI07659.1"/>
    <property type="molecule type" value="Genomic_DNA"/>
</dbReference>
<dbReference type="OrthoDB" id="7595207at2"/>
<dbReference type="Proteomes" id="UP000007730">
    <property type="component" value="Chromosome"/>
</dbReference>
<dbReference type="SUPFAM" id="SSF50249">
    <property type="entry name" value="Nucleic acid-binding proteins"/>
    <property type="match status" value="1"/>
</dbReference>
<accession>F8BYC4</accession>
<organism evidence="3 4">
    <name type="scientific">Afipia carboxidovorans (strain ATCC 49405 / DSM 1227 / KCTC 32145 / OM5)</name>
    <name type="common">Oligotropha carboxidovorans</name>
    <dbReference type="NCBI Taxonomy" id="504832"/>
    <lineage>
        <taxon>Bacteria</taxon>
        <taxon>Pseudomonadati</taxon>
        <taxon>Pseudomonadota</taxon>
        <taxon>Alphaproteobacteria</taxon>
        <taxon>Hyphomicrobiales</taxon>
        <taxon>Nitrobacteraceae</taxon>
        <taxon>Afipia</taxon>
    </lineage>
</organism>
<evidence type="ECO:0000259" key="1">
    <source>
        <dbReference type="Pfam" id="PF01796"/>
    </source>
</evidence>
<dbReference type="Gene3D" id="6.10.30.10">
    <property type="match status" value="1"/>
</dbReference>
<dbReference type="PANTHER" id="PTHR34075">
    <property type="entry name" value="BLR3430 PROTEIN"/>
    <property type="match status" value="1"/>
</dbReference>
<dbReference type="InterPro" id="IPR022002">
    <property type="entry name" value="ChsH2_Znr"/>
</dbReference>
<dbReference type="InterPro" id="IPR002878">
    <property type="entry name" value="ChsH2_C"/>
</dbReference>
<evidence type="ECO:0000313" key="3">
    <source>
        <dbReference type="EMBL" id="AEI07659.1"/>
    </source>
</evidence>
<name>F8BYC4_AFIC5</name>
<sequence length="132" mass="14892">MVNLKSEPKRQTTPDTRPYWDALAQRKLLLHRCQDCGKAHHYPRAHCPFCFGCNLDWEEASGRGSVYSYSVMHRADPPYVMAYIELEEGPVIMSNIVDTPFDKIRIGAPVTIDFISSPGSDSPIAVFTQNDC</sequence>